<dbReference type="Proteomes" id="UP001526430">
    <property type="component" value="Unassembled WGS sequence"/>
</dbReference>
<organism evidence="1 2">
    <name type="scientific">Sabulicella glaciei</name>
    <dbReference type="NCBI Taxonomy" id="2984948"/>
    <lineage>
        <taxon>Bacteria</taxon>
        <taxon>Pseudomonadati</taxon>
        <taxon>Pseudomonadota</taxon>
        <taxon>Alphaproteobacteria</taxon>
        <taxon>Acetobacterales</taxon>
        <taxon>Acetobacteraceae</taxon>
        <taxon>Sabulicella</taxon>
    </lineage>
</organism>
<reference evidence="1 2" key="1">
    <citation type="submission" date="2022-10" db="EMBL/GenBank/DDBJ databases">
        <title>Roseococcus glaciei nov., sp. nov., isolated from glacier.</title>
        <authorList>
            <person name="Liu Q."/>
            <person name="Xin Y.-H."/>
        </authorList>
    </citation>
    <scope>NUCLEOTIDE SEQUENCE [LARGE SCALE GENOMIC DNA]</scope>
    <source>
        <strain evidence="1 2">MDT2-1-1</strain>
    </source>
</reference>
<comment type="caution">
    <text evidence="1">The sequence shown here is derived from an EMBL/GenBank/DDBJ whole genome shotgun (WGS) entry which is preliminary data.</text>
</comment>
<dbReference type="RefSeq" id="WP_301590192.1">
    <property type="nucleotide sequence ID" value="NZ_JAPFQI010000007.1"/>
</dbReference>
<accession>A0ABT3NVK8</accession>
<name>A0ABT3NVK8_9PROT</name>
<evidence type="ECO:0000313" key="1">
    <source>
        <dbReference type="EMBL" id="MCW8086202.1"/>
    </source>
</evidence>
<dbReference type="Pfam" id="PF06707">
    <property type="entry name" value="DUF1194"/>
    <property type="match status" value="1"/>
</dbReference>
<dbReference type="SUPFAM" id="SSF53300">
    <property type="entry name" value="vWA-like"/>
    <property type="match status" value="1"/>
</dbReference>
<proteinExistence type="predicted"/>
<keyword evidence="2" id="KW-1185">Reference proteome</keyword>
<dbReference type="InterPro" id="IPR036465">
    <property type="entry name" value="vWFA_dom_sf"/>
</dbReference>
<dbReference type="InterPro" id="IPR010607">
    <property type="entry name" value="DUF1194"/>
</dbReference>
<evidence type="ECO:0000313" key="2">
    <source>
        <dbReference type="Proteomes" id="UP001526430"/>
    </source>
</evidence>
<dbReference type="Gene3D" id="3.40.50.410">
    <property type="entry name" value="von Willebrand factor, type A domain"/>
    <property type="match status" value="1"/>
</dbReference>
<protein>
    <submittedName>
        <fullName evidence="1">DUF1194 domain-containing protein</fullName>
    </submittedName>
</protein>
<sequence>MSLPLMEAVDLALVLAVDVSASVDFDEFALMLGGLAAAFRDEGVQAATAAGPRGAVAVAVLFWSEAQEVAVPWMRIAGPAEAEALARALEEAPRQPRAAATAIGEALVAALALLARCPAEAPRLVVDVSGDGRSNRGRPPGPVRDLGVAAGAVINGLAVLNEEADLLAHYEAEVIGGTGCFAMECADYGDFAEAIRRKLLREMRGAPLLA</sequence>
<gene>
    <name evidence="1" type="ORF">OF850_11230</name>
</gene>
<dbReference type="EMBL" id="JAPFQI010000007">
    <property type="protein sequence ID" value="MCW8086202.1"/>
    <property type="molecule type" value="Genomic_DNA"/>
</dbReference>